<evidence type="ECO:0008006" key="3">
    <source>
        <dbReference type="Google" id="ProtNLM"/>
    </source>
</evidence>
<accession>A0ABR1YT09</accession>
<sequence length="104" mass="11121">MLMFSLYMPPFITFCISFSLSFQELGPAEASLSMVPASEAWRIDSDGLACAGFGKALRRYRLYVVSREASCNGAAASACPTEEEAGVAAGEEADGQTALFLFFV</sequence>
<comment type="caution">
    <text evidence="1">The sequence shown here is derived from an EMBL/GenBank/DDBJ whole genome shotgun (WGS) entry which is preliminary data.</text>
</comment>
<proteinExistence type="predicted"/>
<gene>
    <name evidence="1" type="ORF">HDK90DRAFT_213817</name>
</gene>
<protein>
    <recommendedName>
        <fullName evidence="3">Secreted protein</fullName>
    </recommendedName>
</protein>
<evidence type="ECO:0000313" key="1">
    <source>
        <dbReference type="EMBL" id="KAK8238116.1"/>
    </source>
</evidence>
<reference evidence="1 2" key="1">
    <citation type="submission" date="2024-04" db="EMBL/GenBank/DDBJ databases">
        <title>Phyllosticta paracitricarpa is synonymous to the EU quarantine fungus P. citricarpa based on phylogenomic analyses.</title>
        <authorList>
            <consortium name="Lawrence Berkeley National Laboratory"/>
            <person name="Van Ingen-Buijs V.A."/>
            <person name="Van Westerhoven A.C."/>
            <person name="Haridas S."/>
            <person name="Skiadas P."/>
            <person name="Martin F."/>
            <person name="Groenewald J.Z."/>
            <person name="Crous P.W."/>
            <person name="Seidl M.F."/>
        </authorList>
    </citation>
    <scope>NUCLEOTIDE SEQUENCE [LARGE SCALE GENOMIC DNA]</scope>
    <source>
        <strain evidence="1 2">CBS 123374</strain>
    </source>
</reference>
<evidence type="ECO:0000313" key="2">
    <source>
        <dbReference type="Proteomes" id="UP001492380"/>
    </source>
</evidence>
<name>A0ABR1YT09_9PEZI</name>
<dbReference type="Proteomes" id="UP001492380">
    <property type="component" value="Unassembled WGS sequence"/>
</dbReference>
<organism evidence="1 2">
    <name type="scientific">Phyllosticta capitalensis</name>
    <dbReference type="NCBI Taxonomy" id="121624"/>
    <lineage>
        <taxon>Eukaryota</taxon>
        <taxon>Fungi</taxon>
        <taxon>Dikarya</taxon>
        <taxon>Ascomycota</taxon>
        <taxon>Pezizomycotina</taxon>
        <taxon>Dothideomycetes</taxon>
        <taxon>Dothideomycetes incertae sedis</taxon>
        <taxon>Botryosphaeriales</taxon>
        <taxon>Phyllostictaceae</taxon>
        <taxon>Phyllosticta</taxon>
    </lineage>
</organism>
<keyword evidence="2" id="KW-1185">Reference proteome</keyword>
<dbReference type="EMBL" id="JBBWRZ010000004">
    <property type="protein sequence ID" value="KAK8238116.1"/>
    <property type="molecule type" value="Genomic_DNA"/>
</dbReference>